<dbReference type="SUPFAM" id="SSF53335">
    <property type="entry name" value="S-adenosyl-L-methionine-dependent methyltransferases"/>
    <property type="match status" value="1"/>
</dbReference>
<dbReference type="AlphaFoldDB" id="A0A0C3HL88"/>
<feature type="domain" description="O-methyltransferase C-terminal" evidence="4">
    <location>
        <begin position="248"/>
        <end position="398"/>
    </location>
</feature>
<organism evidence="6 7">
    <name type="scientific">Oidiodendron maius (strain Zn)</name>
    <dbReference type="NCBI Taxonomy" id="913774"/>
    <lineage>
        <taxon>Eukaryota</taxon>
        <taxon>Fungi</taxon>
        <taxon>Dikarya</taxon>
        <taxon>Ascomycota</taxon>
        <taxon>Pezizomycotina</taxon>
        <taxon>Leotiomycetes</taxon>
        <taxon>Leotiomycetes incertae sedis</taxon>
        <taxon>Myxotrichaceae</taxon>
        <taxon>Oidiodendron</taxon>
    </lineage>
</organism>
<dbReference type="InterPro" id="IPR036388">
    <property type="entry name" value="WH-like_DNA-bd_sf"/>
</dbReference>
<feature type="domain" description="O-methyltransferase dimerisation" evidence="5">
    <location>
        <begin position="78"/>
        <end position="144"/>
    </location>
</feature>
<dbReference type="PANTHER" id="PTHR43712">
    <property type="entry name" value="PUTATIVE (AFU_ORTHOLOGUE AFUA_4G14580)-RELATED"/>
    <property type="match status" value="1"/>
</dbReference>
<dbReference type="HOGENOM" id="CLU_005533_5_0_1"/>
<dbReference type="InParanoid" id="A0A0C3HL88"/>
<proteinExistence type="predicted"/>
<dbReference type="PROSITE" id="PS51683">
    <property type="entry name" value="SAM_OMT_II"/>
    <property type="match status" value="1"/>
</dbReference>
<sequence length="426" mass="48322">MVLRESTNMDSLATFPCDWDNVSLLVHEISSHASSLSSNCPQQRINLLKAARSLTFAVQTPMERILWHSWAEPTLFVTLDTVIQLGIFSLLKEAKNMEMDIGQLSKKSGSDPALLSRFMKRLASMEVVLETDVDRYQLTNMSLVLSAPKYASAFPFLRKGIIPAMFRLPEYLAKSDYINPTDPLNGPFQYATGASENWFAWVRMQQNGVFENFNNHMSAYNEGNYGFMDPEFYPIEEQLFKDIPATADSAELVTLVDVGGGIGHDIARLLSRFPEAPGRFVLQDLPNVIKQAREASLNKRIEFMEHNFFTEQSVKGARAYYMHSVLHDWTNEKALEILRCLKVAMTPGYNRVLIHENAISHVNADWQSTALDIMMMTILSSKERRESEWRQTIEEAGLKVLKIWRSSNIASSNNAESLIECELAES</sequence>
<accession>A0A0C3HL88</accession>
<evidence type="ECO:0000259" key="4">
    <source>
        <dbReference type="Pfam" id="PF00891"/>
    </source>
</evidence>
<dbReference type="InterPro" id="IPR001077">
    <property type="entry name" value="COMT_C"/>
</dbReference>
<reference evidence="6 7" key="1">
    <citation type="submission" date="2014-04" db="EMBL/GenBank/DDBJ databases">
        <authorList>
            <consortium name="DOE Joint Genome Institute"/>
            <person name="Kuo A."/>
            <person name="Martino E."/>
            <person name="Perotto S."/>
            <person name="Kohler A."/>
            <person name="Nagy L.G."/>
            <person name="Floudas D."/>
            <person name="Copeland A."/>
            <person name="Barry K.W."/>
            <person name="Cichocki N."/>
            <person name="Veneault-Fourrey C."/>
            <person name="LaButti K."/>
            <person name="Lindquist E.A."/>
            <person name="Lipzen A."/>
            <person name="Lundell T."/>
            <person name="Morin E."/>
            <person name="Murat C."/>
            <person name="Sun H."/>
            <person name="Tunlid A."/>
            <person name="Henrissat B."/>
            <person name="Grigoriev I.V."/>
            <person name="Hibbett D.S."/>
            <person name="Martin F."/>
            <person name="Nordberg H.P."/>
            <person name="Cantor M.N."/>
            <person name="Hua S.X."/>
        </authorList>
    </citation>
    <scope>NUCLEOTIDE SEQUENCE [LARGE SCALE GENOMIC DNA]</scope>
    <source>
        <strain evidence="6 7">Zn</strain>
    </source>
</reference>
<name>A0A0C3HL88_OIDMZ</name>
<dbReference type="OrthoDB" id="1535081at2759"/>
<dbReference type="GO" id="GO:0032259">
    <property type="term" value="P:methylation"/>
    <property type="evidence" value="ECO:0007669"/>
    <property type="project" value="UniProtKB-KW"/>
</dbReference>
<gene>
    <name evidence="6" type="ORF">OIDMADRAFT_37940</name>
</gene>
<dbReference type="InterPro" id="IPR029063">
    <property type="entry name" value="SAM-dependent_MTases_sf"/>
</dbReference>
<keyword evidence="3" id="KW-0949">S-adenosyl-L-methionine</keyword>
<dbReference type="GO" id="GO:0046983">
    <property type="term" value="F:protein dimerization activity"/>
    <property type="evidence" value="ECO:0007669"/>
    <property type="project" value="InterPro"/>
</dbReference>
<dbReference type="SUPFAM" id="SSF46785">
    <property type="entry name" value="Winged helix' DNA-binding domain"/>
    <property type="match status" value="1"/>
</dbReference>
<dbReference type="InterPro" id="IPR036390">
    <property type="entry name" value="WH_DNA-bd_sf"/>
</dbReference>
<dbReference type="PANTHER" id="PTHR43712:SF17">
    <property type="entry name" value="O-METHYLTRANSFERASE"/>
    <property type="match status" value="1"/>
</dbReference>
<dbReference type="Gene3D" id="1.10.10.10">
    <property type="entry name" value="Winged helix-like DNA-binding domain superfamily/Winged helix DNA-binding domain"/>
    <property type="match status" value="1"/>
</dbReference>
<dbReference type="InterPro" id="IPR012967">
    <property type="entry name" value="COMT_dimerisation"/>
</dbReference>
<protein>
    <submittedName>
        <fullName evidence="6">Uncharacterized protein</fullName>
    </submittedName>
</protein>
<reference evidence="7" key="2">
    <citation type="submission" date="2015-01" db="EMBL/GenBank/DDBJ databases">
        <title>Evolutionary Origins and Diversification of the Mycorrhizal Mutualists.</title>
        <authorList>
            <consortium name="DOE Joint Genome Institute"/>
            <consortium name="Mycorrhizal Genomics Consortium"/>
            <person name="Kohler A."/>
            <person name="Kuo A."/>
            <person name="Nagy L.G."/>
            <person name="Floudas D."/>
            <person name="Copeland A."/>
            <person name="Barry K.W."/>
            <person name="Cichocki N."/>
            <person name="Veneault-Fourrey C."/>
            <person name="LaButti K."/>
            <person name="Lindquist E.A."/>
            <person name="Lipzen A."/>
            <person name="Lundell T."/>
            <person name="Morin E."/>
            <person name="Murat C."/>
            <person name="Riley R."/>
            <person name="Ohm R."/>
            <person name="Sun H."/>
            <person name="Tunlid A."/>
            <person name="Henrissat B."/>
            <person name="Grigoriev I.V."/>
            <person name="Hibbett D.S."/>
            <person name="Martin F."/>
        </authorList>
    </citation>
    <scope>NUCLEOTIDE SEQUENCE [LARGE SCALE GENOMIC DNA]</scope>
    <source>
        <strain evidence="7">Zn</strain>
    </source>
</reference>
<keyword evidence="2" id="KW-0808">Transferase</keyword>
<dbReference type="Pfam" id="PF08100">
    <property type="entry name" value="Dimerisation"/>
    <property type="match status" value="1"/>
</dbReference>
<dbReference type="Gene3D" id="3.40.50.150">
    <property type="entry name" value="Vaccinia Virus protein VP39"/>
    <property type="match status" value="1"/>
</dbReference>
<dbReference type="InterPro" id="IPR016461">
    <property type="entry name" value="COMT-like"/>
</dbReference>
<evidence type="ECO:0000256" key="2">
    <source>
        <dbReference type="ARBA" id="ARBA00022679"/>
    </source>
</evidence>
<keyword evidence="7" id="KW-1185">Reference proteome</keyword>
<evidence type="ECO:0000313" key="7">
    <source>
        <dbReference type="Proteomes" id="UP000054321"/>
    </source>
</evidence>
<evidence type="ECO:0000313" key="6">
    <source>
        <dbReference type="EMBL" id="KIN09001.1"/>
    </source>
</evidence>
<evidence type="ECO:0000259" key="5">
    <source>
        <dbReference type="Pfam" id="PF08100"/>
    </source>
</evidence>
<dbReference type="EMBL" id="KN832870">
    <property type="protein sequence ID" value="KIN09001.1"/>
    <property type="molecule type" value="Genomic_DNA"/>
</dbReference>
<dbReference type="Proteomes" id="UP000054321">
    <property type="component" value="Unassembled WGS sequence"/>
</dbReference>
<dbReference type="Pfam" id="PF00891">
    <property type="entry name" value="Methyltransf_2"/>
    <property type="match status" value="1"/>
</dbReference>
<evidence type="ECO:0000256" key="1">
    <source>
        <dbReference type="ARBA" id="ARBA00022603"/>
    </source>
</evidence>
<dbReference type="GO" id="GO:0008171">
    <property type="term" value="F:O-methyltransferase activity"/>
    <property type="evidence" value="ECO:0007669"/>
    <property type="project" value="InterPro"/>
</dbReference>
<keyword evidence="1" id="KW-0489">Methyltransferase</keyword>
<evidence type="ECO:0000256" key="3">
    <source>
        <dbReference type="ARBA" id="ARBA00022691"/>
    </source>
</evidence>